<dbReference type="AlphaFoldDB" id="A0AAD5IDA6"/>
<organism evidence="1 2">
    <name type="scientific">Acer negundo</name>
    <name type="common">Box elder</name>
    <dbReference type="NCBI Taxonomy" id="4023"/>
    <lineage>
        <taxon>Eukaryota</taxon>
        <taxon>Viridiplantae</taxon>
        <taxon>Streptophyta</taxon>
        <taxon>Embryophyta</taxon>
        <taxon>Tracheophyta</taxon>
        <taxon>Spermatophyta</taxon>
        <taxon>Magnoliopsida</taxon>
        <taxon>eudicotyledons</taxon>
        <taxon>Gunneridae</taxon>
        <taxon>Pentapetalae</taxon>
        <taxon>rosids</taxon>
        <taxon>malvids</taxon>
        <taxon>Sapindales</taxon>
        <taxon>Sapindaceae</taxon>
        <taxon>Hippocastanoideae</taxon>
        <taxon>Acereae</taxon>
        <taxon>Acer</taxon>
    </lineage>
</organism>
<proteinExistence type="predicted"/>
<protein>
    <submittedName>
        <fullName evidence="1">Uncharacterized protein</fullName>
    </submittedName>
</protein>
<reference evidence="1" key="1">
    <citation type="journal article" date="2022" name="Plant J.">
        <title>Strategies of tolerance reflected in two North American maple genomes.</title>
        <authorList>
            <person name="McEvoy S.L."/>
            <person name="Sezen U.U."/>
            <person name="Trouern-Trend A."/>
            <person name="McMahon S.M."/>
            <person name="Schaberg P.G."/>
            <person name="Yang J."/>
            <person name="Wegrzyn J.L."/>
            <person name="Swenson N.G."/>
        </authorList>
    </citation>
    <scope>NUCLEOTIDE SEQUENCE</scope>
    <source>
        <strain evidence="1">91603</strain>
    </source>
</reference>
<evidence type="ECO:0000313" key="2">
    <source>
        <dbReference type="Proteomes" id="UP001064489"/>
    </source>
</evidence>
<accession>A0AAD5IDA6</accession>
<gene>
    <name evidence="1" type="ORF">LWI28_011158</name>
</gene>
<reference evidence="1" key="2">
    <citation type="submission" date="2023-02" db="EMBL/GenBank/DDBJ databases">
        <authorList>
            <person name="Swenson N.G."/>
            <person name="Wegrzyn J.L."/>
            <person name="Mcevoy S.L."/>
        </authorList>
    </citation>
    <scope>NUCLEOTIDE SEQUENCE</scope>
    <source>
        <strain evidence="1">91603</strain>
        <tissue evidence="1">Leaf</tissue>
    </source>
</reference>
<comment type="caution">
    <text evidence="1">The sequence shown here is derived from an EMBL/GenBank/DDBJ whole genome shotgun (WGS) entry which is preliminary data.</text>
</comment>
<dbReference type="Proteomes" id="UP001064489">
    <property type="component" value="Chromosome 2"/>
</dbReference>
<keyword evidence="2" id="KW-1185">Reference proteome</keyword>
<sequence length="132" mass="14734">MGMGLVLMSIKVIELWNLDDKVAKVIETGEALGFDFDGREEEISVIVAIREEKDEEERIRDHPEGGSWLAKGLSVDSVGSAGSLISLWNEEYFIAKACVSNSWCIIIVRELVKLAKDVVFCNVYAPNIESER</sequence>
<evidence type="ECO:0000313" key="1">
    <source>
        <dbReference type="EMBL" id="KAI9160744.1"/>
    </source>
</evidence>
<name>A0AAD5IDA6_ACENE</name>
<dbReference type="EMBL" id="JAJSOW010000106">
    <property type="protein sequence ID" value="KAI9160744.1"/>
    <property type="molecule type" value="Genomic_DNA"/>
</dbReference>